<feature type="region of interest" description="Disordered" evidence="1">
    <location>
        <begin position="1"/>
        <end position="57"/>
    </location>
</feature>
<name>A0A9P6FUM0_9FUNG</name>
<dbReference type="Proteomes" id="UP000780801">
    <property type="component" value="Unassembled WGS sequence"/>
</dbReference>
<feature type="compositionally biased region" description="Basic and acidic residues" evidence="1">
    <location>
        <begin position="28"/>
        <end position="38"/>
    </location>
</feature>
<dbReference type="EMBL" id="JAABOA010001723">
    <property type="protein sequence ID" value="KAF9581001.1"/>
    <property type="molecule type" value="Genomic_DNA"/>
</dbReference>
<comment type="caution">
    <text evidence="2">The sequence shown here is derived from an EMBL/GenBank/DDBJ whole genome shotgun (WGS) entry which is preliminary data.</text>
</comment>
<evidence type="ECO:0000313" key="2">
    <source>
        <dbReference type="EMBL" id="KAF9581001.1"/>
    </source>
</evidence>
<reference evidence="2" key="1">
    <citation type="journal article" date="2020" name="Fungal Divers.">
        <title>Resolving the Mortierellaceae phylogeny through synthesis of multi-gene phylogenetics and phylogenomics.</title>
        <authorList>
            <person name="Vandepol N."/>
            <person name="Liber J."/>
            <person name="Desiro A."/>
            <person name="Na H."/>
            <person name="Kennedy M."/>
            <person name="Barry K."/>
            <person name="Grigoriev I.V."/>
            <person name="Miller A.N."/>
            <person name="O'Donnell K."/>
            <person name="Stajich J.E."/>
            <person name="Bonito G."/>
        </authorList>
    </citation>
    <scope>NUCLEOTIDE SEQUENCE</scope>
    <source>
        <strain evidence="2">KOD1015</strain>
    </source>
</reference>
<protein>
    <submittedName>
        <fullName evidence="2">Uncharacterized protein</fullName>
    </submittedName>
</protein>
<gene>
    <name evidence="2" type="ORF">BGW38_002138</name>
</gene>
<feature type="compositionally biased region" description="Basic residues" evidence="1">
    <location>
        <begin position="10"/>
        <end position="27"/>
    </location>
</feature>
<organism evidence="2 3">
    <name type="scientific">Lunasporangiospora selenospora</name>
    <dbReference type="NCBI Taxonomy" id="979761"/>
    <lineage>
        <taxon>Eukaryota</taxon>
        <taxon>Fungi</taxon>
        <taxon>Fungi incertae sedis</taxon>
        <taxon>Mucoromycota</taxon>
        <taxon>Mortierellomycotina</taxon>
        <taxon>Mortierellomycetes</taxon>
        <taxon>Mortierellales</taxon>
        <taxon>Mortierellaceae</taxon>
        <taxon>Lunasporangiospora</taxon>
    </lineage>
</organism>
<dbReference type="AlphaFoldDB" id="A0A9P6FUM0"/>
<evidence type="ECO:0000256" key="1">
    <source>
        <dbReference type="SAM" id="MobiDB-lite"/>
    </source>
</evidence>
<accession>A0A9P6FUM0</accession>
<keyword evidence="3" id="KW-1185">Reference proteome</keyword>
<proteinExistence type="predicted"/>
<evidence type="ECO:0000313" key="3">
    <source>
        <dbReference type="Proteomes" id="UP000780801"/>
    </source>
</evidence>
<sequence length="57" mass="6766">MSCTNTISKLKTRNSHHKNRRKYHCKCRHTDDHPHRTLPELSQGQYKSPIKTIHSEV</sequence>